<dbReference type="CDD" id="cd12148">
    <property type="entry name" value="fungal_TF_MHR"/>
    <property type="match status" value="1"/>
</dbReference>
<accession>A0A364LBE2</accession>
<feature type="region of interest" description="Disordered" evidence="7">
    <location>
        <begin position="693"/>
        <end position="748"/>
    </location>
</feature>
<dbReference type="GO" id="GO:0000981">
    <property type="term" value="F:DNA-binding transcription factor activity, RNA polymerase II-specific"/>
    <property type="evidence" value="ECO:0007669"/>
    <property type="project" value="InterPro"/>
</dbReference>
<dbReference type="CDD" id="cd00067">
    <property type="entry name" value="GAL4"/>
    <property type="match status" value="1"/>
</dbReference>
<evidence type="ECO:0000256" key="4">
    <source>
        <dbReference type="ARBA" id="ARBA00023125"/>
    </source>
</evidence>
<keyword evidence="10" id="KW-1185">Reference proteome</keyword>
<keyword evidence="5" id="KW-0804">Transcription</keyword>
<dbReference type="PROSITE" id="PS50048">
    <property type="entry name" value="ZN2_CY6_FUNGAL_2"/>
    <property type="match status" value="1"/>
</dbReference>
<dbReference type="InterPro" id="IPR036864">
    <property type="entry name" value="Zn2-C6_fun-type_DNA-bd_sf"/>
</dbReference>
<evidence type="ECO:0000256" key="3">
    <source>
        <dbReference type="ARBA" id="ARBA00023015"/>
    </source>
</evidence>
<dbReference type="InterPro" id="IPR007219">
    <property type="entry name" value="XnlR_reg_dom"/>
</dbReference>
<feature type="compositionally biased region" description="Basic and acidic residues" evidence="7">
    <location>
        <begin position="179"/>
        <end position="193"/>
    </location>
</feature>
<name>A0A364LBE2_TALAM</name>
<keyword evidence="6" id="KW-0539">Nucleus</keyword>
<evidence type="ECO:0000259" key="8">
    <source>
        <dbReference type="PROSITE" id="PS50048"/>
    </source>
</evidence>
<feature type="region of interest" description="Disordered" evidence="7">
    <location>
        <begin position="641"/>
        <end position="663"/>
    </location>
</feature>
<evidence type="ECO:0000256" key="2">
    <source>
        <dbReference type="ARBA" id="ARBA00022723"/>
    </source>
</evidence>
<reference evidence="9 10" key="1">
    <citation type="journal article" date="2017" name="Biotechnol. Biofuels">
        <title>Differential beta-glucosidase expression as a function of carbon source availability in Talaromyces amestolkiae: a genomic and proteomic approach.</title>
        <authorList>
            <person name="de Eugenio L.I."/>
            <person name="Mendez-Liter J.A."/>
            <person name="Nieto-Dominguez M."/>
            <person name="Alonso L."/>
            <person name="Gil-Munoz J."/>
            <person name="Barriuso J."/>
            <person name="Prieto A."/>
            <person name="Martinez M.J."/>
        </authorList>
    </citation>
    <scope>NUCLEOTIDE SEQUENCE [LARGE SCALE GENOMIC DNA]</scope>
    <source>
        <strain evidence="9 10">CIB</strain>
    </source>
</reference>
<dbReference type="RefSeq" id="XP_040737613.1">
    <property type="nucleotide sequence ID" value="XM_040881992.1"/>
</dbReference>
<dbReference type="GO" id="GO:0005634">
    <property type="term" value="C:nucleus"/>
    <property type="evidence" value="ECO:0007669"/>
    <property type="project" value="UniProtKB-SubCell"/>
</dbReference>
<dbReference type="PANTHER" id="PTHR31845:SF17">
    <property type="entry name" value="ZN(II)2CYS6 TRANSCRIPTION FACTOR (EUROFUNG)"/>
    <property type="match status" value="1"/>
</dbReference>
<evidence type="ECO:0000256" key="7">
    <source>
        <dbReference type="SAM" id="MobiDB-lite"/>
    </source>
</evidence>
<dbReference type="SUPFAM" id="SSF57701">
    <property type="entry name" value="Zn2/Cys6 DNA-binding domain"/>
    <property type="match status" value="1"/>
</dbReference>
<dbReference type="OrthoDB" id="4060227at2759"/>
<dbReference type="GO" id="GO:0008270">
    <property type="term" value="F:zinc ion binding"/>
    <property type="evidence" value="ECO:0007669"/>
    <property type="project" value="InterPro"/>
</dbReference>
<proteinExistence type="predicted"/>
<evidence type="ECO:0000313" key="9">
    <source>
        <dbReference type="EMBL" id="RAO73099.1"/>
    </source>
</evidence>
<feature type="compositionally biased region" description="Low complexity" evidence="7">
    <location>
        <begin position="703"/>
        <end position="727"/>
    </location>
</feature>
<evidence type="ECO:0000256" key="5">
    <source>
        <dbReference type="ARBA" id="ARBA00023163"/>
    </source>
</evidence>
<dbReference type="PROSITE" id="PS00463">
    <property type="entry name" value="ZN2_CY6_FUNGAL_1"/>
    <property type="match status" value="1"/>
</dbReference>
<dbReference type="AlphaFoldDB" id="A0A364LBE2"/>
<dbReference type="InterPro" id="IPR051089">
    <property type="entry name" value="prtT"/>
</dbReference>
<dbReference type="GeneID" id="63798325"/>
<evidence type="ECO:0000313" key="10">
    <source>
        <dbReference type="Proteomes" id="UP000249363"/>
    </source>
</evidence>
<dbReference type="PANTHER" id="PTHR31845">
    <property type="entry name" value="FINGER DOMAIN PROTEIN, PUTATIVE-RELATED"/>
    <property type="match status" value="1"/>
</dbReference>
<dbReference type="GO" id="GO:0006351">
    <property type="term" value="P:DNA-templated transcription"/>
    <property type="evidence" value="ECO:0007669"/>
    <property type="project" value="InterPro"/>
</dbReference>
<keyword evidence="2" id="KW-0479">Metal-binding</keyword>
<dbReference type="STRING" id="1196081.A0A364LBE2"/>
<dbReference type="GO" id="GO:0000976">
    <property type="term" value="F:transcription cis-regulatory region binding"/>
    <property type="evidence" value="ECO:0007669"/>
    <property type="project" value="TreeGrafter"/>
</dbReference>
<protein>
    <recommendedName>
        <fullName evidence="8">Zn(2)-C6 fungal-type domain-containing protein</fullName>
    </recommendedName>
</protein>
<keyword evidence="4" id="KW-0238">DNA-binding</keyword>
<keyword evidence="3" id="KW-0805">Transcription regulation</keyword>
<feature type="compositionally biased region" description="Polar residues" evidence="7">
    <location>
        <begin position="739"/>
        <end position="748"/>
    </location>
</feature>
<organism evidence="9 10">
    <name type="scientific">Talaromyces amestolkiae</name>
    <dbReference type="NCBI Taxonomy" id="1196081"/>
    <lineage>
        <taxon>Eukaryota</taxon>
        <taxon>Fungi</taxon>
        <taxon>Dikarya</taxon>
        <taxon>Ascomycota</taxon>
        <taxon>Pezizomycotina</taxon>
        <taxon>Eurotiomycetes</taxon>
        <taxon>Eurotiomycetidae</taxon>
        <taxon>Eurotiales</taxon>
        <taxon>Trichocomaceae</taxon>
        <taxon>Talaromyces</taxon>
        <taxon>Talaromyces sect. Talaromyces</taxon>
    </lineage>
</organism>
<dbReference type="EMBL" id="MIKG01000022">
    <property type="protein sequence ID" value="RAO73099.1"/>
    <property type="molecule type" value="Genomic_DNA"/>
</dbReference>
<evidence type="ECO:0000256" key="6">
    <source>
        <dbReference type="ARBA" id="ARBA00023242"/>
    </source>
</evidence>
<gene>
    <name evidence="9" type="ORF">BHQ10_009111</name>
</gene>
<sequence length="788" mass="88737">MKRSRIQFEANGEYSSSSPAATVTGGGGGGNMSQIADEDTRSNSRHIPKISRKIRACTECKRHKVRCDMKIGDQICQRCQRMGLQCVVNKSLQTLLDDEAEWKTMIELAMSDLLKKAQLPELSYYQGGGPSPPQTRFNERNRKLSTASVEVTPRMEETAGPRQNNGTNHSRRPSSGYRTHREQSHYSPEREDPGQATLVTAPMGSLFEVTQLSHSRGNSPTRQYAPDRMVAADFISRGVVDLAEAEELFAYFDGRLNHYLWDGMVMDHANLLSVRQSSTLLTSAVLAVTALHIPKKERVFDTCYAEFARLASDSMLNRHHSLDDLRALCIGAFWLSDVSWKLSGYAVRIATERNLHQCYRKAIQGSPEHREQTQLWYILYILEHHFSIAYGRPPIIHEDTCITNHEVFMNHPSVGQRDIRVHSQVALFIILTRIYHAFGPDVDVEVMEHELPRIEDFDKDLENWRRLWRPRITGNPYVGDYPWKAVNLNYNFSRLTLNSTALRTYHCGTSFRPLSAARKKHAEVAIKSAIATLTVVLDVPEVQESLVGTQLFLHSMITFAAVFLLKIAVKVHPNCIIGPGSQRNSLAAAGLDIDIPYVLEVIEKIVKIMLSASEKASERHVSHHIARGLGKMLEGFREWEQRNTTQGRQPHRPQPPSWLHDTPSLFSTVSLTNPQTFGGRATILNHPPAMLGVAPLSSERGSNNTNTPNHNNNNNHNNTNHNNNNHNSHNHNHNHNALPPSSTADLSAKSQIGLSEGSLDPMMTDMWGFEEEYFPMGVFDFLQSQMPA</sequence>
<evidence type="ECO:0000256" key="1">
    <source>
        <dbReference type="ARBA" id="ARBA00004123"/>
    </source>
</evidence>
<dbReference type="SMART" id="SM00906">
    <property type="entry name" value="Fungal_trans"/>
    <property type="match status" value="1"/>
</dbReference>
<dbReference type="SMART" id="SM00066">
    <property type="entry name" value="GAL4"/>
    <property type="match status" value="1"/>
</dbReference>
<dbReference type="Proteomes" id="UP000249363">
    <property type="component" value="Unassembled WGS sequence"/>
</dbReference>
<comment type="caution">
    <text evidence="9">The sequence shown here is derived from an EMBL/GenBank/DDBJ whole genome shotgun (WGS) entry which is preliminary data.</text>
</comment>
<feature type="region of interest" description="Disordered" evidence="7">
    <location>
        <begin position="147"/>
        <end position="196"/>
    </location>
</feature>
<dbReference type="InterPro" id="IPR001138">
    <property type="entry name" value="Zn2Cys6_DnaBD"/>
</dbReference>
<dbReference type="Gene3D" id="4.10.240.10">
    <property type="entry name" value="Zn(2)-C6 fungal-type DNA-binding domain"/>
    <property type="match status" value="1"/>
</dbReference>
<feature type="region of interest" description="Disordered" evidence="7">
    <location>
        <begin position="1"/>
        <end position="45"/>
    </location>
</feature>
<dbReference type="Pfam" id="PF00172">
    <property type="entry name" value="Zn_clus"/>
    <property type="match status" value="1"/>
</dbReference>
<feature type="domain" description="Zn(2)-C6 fungal-type" evidence="8">
    <location>
        <begin position="56"/>
        <end position="88"/>
    </location>
</feature>
<comment type="subcellular location">
    <subcellularLocation>
        <location evidence="1">Nucleus</location>
    </subcellularLocation>
</comment>